<organism evidence="2 3">
    <name type="scientific">Streptomyces pilosus</name>
    <dbReference type="NCBI Taxonomy" id="28893"/>
    <lineage>
        <taxon>Bacteria</taxon>
        <taxon>Bacillati</taxon>
        <taxon>Actinomycetota</taxon>
        <taxon>Actinomycetes</taxon>
        <taxon>Kitasatosporales</taxon>
        <taxon>Streptomycetaceae</taxon>
        <taxon>Streptomyces</taxon>
    </lineage>
</organism>
<gene>
    <name evidence="2" type="ORF">GCM10010280_45240</name>
</gene>
<proteinExistence type="predicted"/>
<reference evidence="2" key="1">
    <citation type="journal article" date="2014" name="Int. J. Syst. Evol. Microbiol.">
        <title>Complete genome sequence of Corynebacterium casei LMG S-19264T (=DSM 44701T), isolated from a smear-ripened cheese.</title>
        <authorList>
            <consortium name="US DOE Joint Genome Institute (JGI-PGF)"/>
            <person name="Walter F."/>
            <person name="Albersmeier A."/>
            <person name="Kalinowski J."/>
            <person name="Ruckert C."/>
        </authorList>
    </citation>
    <scope>NUCLEOTIDE SEQUENCE</scope>
    <source>
        <strain evidence="2">JCM 4403</strain>
    </source>
</reference>
<reference evidence="2" key="2">
    <citation type="submission" date="2020-09" db="EMBL/GenBank/DDBJ databases">
        <authorList>
            <person name="Sun Q."/>
            <person name="Ohkuma M."/>
        </authorList>
    </citation>
    <scope>NUCLEOTIDE SEQUENCE</scope>
    <source>
        <strain evidence="2">JCM 4403</strain>
    </source>
</reference>
<comment type="caution">
    <text evidence="2">The sequence shown here is derived from an EMBL/GenBank/DDBJ whole genome shotgun (WGS) entry which is preliminary data.</text>
</comment>
<evidence type="ECO:0000256" key="1">
    <source>
        <dbReference type="SAM" id="MobiDB-lite"/>
    </source>
</evidence>
<name>A0A918BTX6_9ACTN</name>
<accession>A0A918BTX6</accession>
<evidence type="ECO:0000313" key="2">
    <source>
        <dbReference type="EMBL" id="GGQ92541.1"/>
    </source>
</evidence>
<evidence type="ECO:0000313" key="3">
    <source>
        <dbReference type="Proteomes" id="UP000656732"/>
    </source>
</evidence>
<feature type="compositionally biased region" description="Polar residues" evidence="1">
    <location>
        <begin position="1"/>
        <end position="28"/>
    </location>
</feature>
<feature type="region of interest" description="Disordered" evidence="1">
    <location>
        <begin position="84"/>
        <end position="105"/>
    </location>
</feature>
<protein>
    <submittedName>
        <fullName evidence="2">Uncharacterized protein</fullName>
    </submittedName>
</protein>
<dbReference type="AlphaFoldDB" id="A0A918BTX6"/>
<sequence>MTATGTPVPSWTASTTRPLAPAPSSSDSVYPGTVHALIDNPPGPFVRARERHGTPGRPALAMTDTLPATAVADPPLLAVRRAREPVVGGRRGDGRPAGRGHVFVL</sequence>
<keyword evidence="3" id="KW-1185">Reference proteome</keyword>
<dbReference type="EMBL" id="BMTU01000009">
    <property type="protein sequence ID" value="GGQ92541.1"/>
    <property type="molecule type" value="Genomic_DNA"/>
</dbReference>
<dbReference type="Proteomes" id="UP000656732">
    <property type="component" value="Unassembled WGS sequence"/>
</dbReference>
<feature type="region of interest" description="Disordered" evidence="1">
    <location>
        <begin position="1"/>
        <end position="68"/>
    </location>
</feature>